<protein>
    <recommendedName>
        <fullName evidence="3">DUF223 domain-containing protein</fullName>
    </recommendedName>
</protein>
<dbReference type="Proteomes" id="UP001229421">
    <property type="component" value="Unassembled WGS sequence"/>
</dbReference>
<dbReference type="Gene3D" id="2.40.50.140">
    <property type="entry name" value="Nucleic acid-binding proteins"/>
    <property type="match status" value="1"/>
</dbReference>
<evidence type="ECO:0008006" key="3">
    <source>
        <dbReference type="Google" id="ProtNLM"/>
    </source>
</evidence>
<dbReference type="PANTHER" id="PTHR48463:SF1">
    <property type="entry name" value="DUF223 DOMAIN-CONTAINING PROTEIN"/>
    <property type="match status" value="1"/>
</dbReference>
<accession>A0AAD8K459</accession>
<reference evidence="1" key="1">
    <citation type="journal article" date="2023" name="bioRxiv">
        <title>Improved chromosome-level genome assembly for marigold (Tagetes erecta).</title>
        <authorList>
            <person name="Jiang F."/>
            <person name="Yuan L."/>
            <person name="Wang S."/>
            <person name="Wang H."/>
            <person name="Xu D."/>
            <person name="Wang A."/>
            <person name="Fan W."/>
        </authorList>
    </citation>
    <scope>NUCLEOTIDE SEQUENCE</scope>
    <source>
        <strain evidence="1">WSJ</strain>
        <tissue evidence="1">Leaf</tissue>
    </source>
</reference>
<keyword evidence="2" id="KW-1185">Reference proteome</keyword>
<evidence type="ECO:0000313" key="1">
    <source>
        <dbReference type="EMBL" id="KAK1414681.1"/>
    </source>
</evidence>
<dbReference type="PANTHER" id="PTHR48463">
    <property type="entry name" value="DUF223 DOMAIN-CONTAINING PROTEIN"/>
    <property type="match status" value="1"/>
</dbReference>
<evidence type="ECO:0000313" key="2">
    <source>
        <dbReference type="Proteomes" id="UP001229421"/>
    </source>
</evidence>
<sequence length="383" mass="43390">MVPFIQLFSFFLFPVLLLLCFVVRGVSAVGCCWFFCLRCFCCWMLLVLLSKPKRKRVLGNDFEASSSSSGQRSYRAAMIRTASRRRGMVRGSLDQFVVSGVARESLESSDYIDLGQCMEISIAHLQFGLLNRTSIMEDGDVASLVPYGKTPPLKVRAIRKWNPAFRATQTCFLFVDKEFTPIPDTGEIPRDHFDIATRERMEAACDKDVLIDYIGILDDTNDKLTIDGKPFVVLKILDCSNQYIHATLWEEIAISLERYARPVIDCAKHPKIIALTALKVKVIGGRIRLQSTAATYVYLHPTLPETHKLLELYENPTTSVLAKRQSTQYLITGKETITTIDEILRKSSAELMRTQYSAIESLLSSPTEQETWLEPYLMMLSHS</sequence>
<organism evidence="1 2">
    <name type="scientific">Tagetes erecta</name>
    <name type="common">African marigold</name>
    <dbReference type="NCBI Taxonomy" id="13708"/>
    <lineage>
        <taxon>Eukaryota</taxon>
        <taxon>Viridiplantae</taxon>
        <taxon>Streptophyta</taxon>
        <taxon>Embryophyta</taxon>
        <taxon>Tracheophyta</taxon>
        <taxon>Spermatophyta</taxon>
        <taxon>Magnoliopsida</taxon>
        <taxon>eudicotyledons</taxon>
        <taxon>Gunneridae</taxon>
        <taxon>Pentapetalae</taxon>
        <taxon>asterids</taxon>
        <taxon>campanulids</taxon>
        <taxon>Asterales</taxon>
        <taxon>Asteraceae</taxon>
        <taxon>Asteroideae</taxon>
        <taxon>Heliantheae alliance</taxon>
        <taxon>Tageteae</taxon>
        <taxon>Tagetes</taxon>
    </lineage>
</organism>
<dbReference type="EMBL" id="JAUHHV010000008">
    <property type="protein sequence ID" value="KAK1414681.1"/>
    <property type="molecule type" value="Genomic_DNA"/>
</dbReference>
<name>A0AAD8K459_TARER</name>
<comment type="caution">
    <text evidence="1">The sequence shown here is derived from an EMBL/GenBank/DDBJ whole genome shotgun (WGS) entry which is preliminary data.</text>
</comment>
<dbReference type="SUPFAM" id="SSF50249">
    <property type="entry name" value="Nucleic acid-binding proteins"/>
    <property type="match status" value="1"/>
</dbReference>
<gene>
    <name evidence="1" type="ORF">QVD17_30431</name>
</gene>
<dbReference type="InterPro" id="IPR012340">
    <property type="entry name" value="NA-bd_OB-fold"/>
</dbReference>
<proteinExistence type="predicted"/>
<dbReference type="AlphaFoldDB" id="A0AAD8K459"/>